<dbReference type="OrthoDB" id="7374754at2"/>
<reference evidence="3" key="1">
    <citation type="submission" date="2018-05" db="EMBL/GenBank/DDBJ databases">
        <authorList>
            <person name="Du Z."/>
            <person name="Wang X."/>
        </authorList>
    </citation>
    <scope>NUCLEOTIDE SEQUENCE [LARGE SCALE GENOMIC DNA]</scope>
    <source>
        <strain evidence="3">CQN31</strain>
    </source>
</reference>
<comment type="caution">
    <text evidence="2">The sequence shown here is derived from an EMBL/GenBank/DDBJ whole genome shotgun (WGS) entry which is preliminary data.</text>
</comment>
<dbReference type="SUPFAM" id="SSF53850">
    <property type="entry name" value="Periplasmic binding protein-like II"/>
    <property type="match status" value="1"/>
</dbReference>
<dbReference type="Proteomes" id="UP000245765">
    <property type="component" value="Unassembled WGS sequence"/>
</dbReference>
<dbReference type="NCBIfam" id="TIGR02122">
    <property type="entry name" value="TRAP_TAXI"/>
    <property type="match status" value="1"/>
</dbReference>
<feature type="signal peptide" evidence="1">
    <location>
        <begin position="1"/>
        <end position="24"/>
    </location>
</feature>
<gene>
    <name evidence="2" type="ORF">DFH01_23230</name>
</gene>
<evidence type="ECO:0000313" key="3">
    <source>
        <dbReference type="Proteomes" id="UP000245765"/>
    </source>
</evidence>
<dbReference type="Gene3D" id="3.40.190.10">
    <property type="entry name" value="Periplasmic binding protein-like II"/>
    <property type="match status" value="2"/>
</dbReference>
<accession>A0A317F7V4</accession>
<dbReference type="InterPro" id="IPR011852">
    <property type="entry name" value="TRAP_TAXI"/>
</dbReference>
<proteinExistence type="predicted"/>
<keyword evidence="3" id="KW-1185">Reference proteome</keyword>
<name>A0A317F7V4_9PROT</name>
<keyword evidence="1" id="KW-0732">Signal</keyword>
<dbReference type="PANTHER" id="PTHR42941:SF1">
    <property type="entry name" value="SLL1037 PROTEIN"/>
    <property type="match status" value="1"/>
</dbReference>
<dbReference type="PANTHER" id="PTHR42941">
    <property type="entry name" value="SLL1037 PROTEIN"/>
    <property type="match status" value="1"/>
</dbReference>
<organism evidence="2 3">
    <name type="scientific">Falsiroseomonas bella</name>
    <dbReference type="NCBI Taxonomy" id="2184016"/>
    <lineage>
        <taxon>Bacteria</taxon>
        <taxon>Pseudomonadati</taxon>
        <taxon>Pseudomonadota</taxon>
        <taxon>Alphaproteobacteria</taxon>
        <taxon>Acetobacterales</taxon>
        <taxon>Roseomonadaceae</taxon>
        <taxon>Falsiroseomonas</taxon>
    </lineage>
</organism>
<sequence length="332" mass="35500">MTGFSRRSLLAALPAAALATPALAQRRWQPGERFTIRIAASQPVHPIYAISVGQKTIVERALPGVRVEIIATQGGIENANLIKAGDVEAANGNVAGAYSVHHGRFEAEGERPYPGLLSWMPGYDAPQGIMVNANSPIRSFADLRGKRIALGPVGSGAEAVVTATIKALGMTDRDFANVLRTDPRQAFNALAAGNVDAVIWGTAPPAGAITEQVTTRNIGFVSFTAEELAPVARDLPYVNAARLPAGVYATQTTDMLWPNAGVHHWISDRVPEELVYRATKAIWEAREELVTRHASQRLLSADMVRAQAAMVPFHPGAARYFVEAGILRSAQG</sequence>
<evidence type="ECO:0000313" key="2">
    <source>
        <dbReference type="EMBL" id="PWS35220.1"/>
    </source>
</evidence>
<protein>
    <submittedName>
        <fullName evidence="2">C4-dicarboxylate ABC transporter substrate-binding protein</fullName>
    </submittedName>
</protein>
<evidence type="ECO:0000256" key="1">
    <source>
        <dbReference type="SAM" id="SignalP"/>
    </source>
</evidence>
<dbReference type="RefSeq" id="WP_109872865.1">
    <property type="nucleotide sequence ID" value="NZ_QGNA01000005.1"/>
</dbReference>
<dbReference type="EMBL" id="QGNA01000005">
    <property type="protein sequence ID" value="PWS35220.1"/>
    <property type="molecule type" value="Genomic_DNA"/>
</dbReference>
<feature type="chain" id="PRO_5016414947" evidence="1">
    <location>
        <begin position="25"/>
        <end position="332"/>
    </location>
</feature>
<dbReference type="Pfam" id="PF16868">
    <property type="entry name" value="NMT1_3"/>
    <property type="match status" value="1"/>
</dbReference>
<dbReference type="AlphaFoldDB" id="A0A317F7V4"/>